<dbReference type="AlphaFoldDB" id="A0A1I1TI00"/>
<accession>A0A1I1TI00</accession>
<sequence>MTRGKKILLFTGTLALALVTLSPWSAESCLQGRYSSQGTLLLADGSSTQVTHAMQFSDQRFYGLSRQQGLIVEFNGRVEKHQKGHYQLVVEKGNATELDASADDYSLFTHLFTRRKGSVINLTAINDCLYATETSQVYCRD</sequence>
<reference evidence="3" key="1">
    <citation type="submission" date="2016-10" db="EMBL/GenBank/DDBJ databases">
        <authorList>
            <person name="Varghese N."/>
            <person name="Submissions S."/>
        </authorList>
    </citation>
    <scope>NUCLEOTIDE SEQUENCE [LARGE SCALE GENOMIC DNA]</scope>
    <source>
        <strain evidence="3">JCM 2783</strain>
    </source>
</reference>
<dbReference type="Proteomes" id="UP000243950">
    <property type="component" value="Unassembled WGS sequence"/>
</dbReference>
<keyword evidence="3" id="KW-1185">Reference proteome</keyword>
<dbReference type="RefSeq" id="WP_093501982.1">
    <property type="nucleotide sequence ID" value="NZ_BSSG01000002.1"/>
</dbReference>
<organism evidence="2 3">
    <name type="scientific">Pseudomonas straminea</name>
    <dbReference type="NCBI Taxonomy" id="47882"/>
    <lineage>
        <taxon>Bacteria</taxon>
        <taxon>Pseudomonadati</taxon>
        <taxon>Pseudomonadota</taxon>
        <taxon>Gammaproteobacteria</taxon>
        <taxon>Pseudomonadales</taxon>
        <taxon>Pseudomonadaceae</taxon>
        <taxon>Phytopseudomonas</taxon>
    </lineage>
</organism>
<gene>
    <name evidence="2" type="ORF">SAMN05216372_102433</name>
</gene>
<evidence type="ECO:0000313" key="3">
    <source>
        <dbReference type="Proteomes" id="UP000243950"/>
    </source>
</evidence>
<feature type="signal peptide" evidence="1">
    <location>
        <begin position="1"/>
        <end position="26"/>
    </location>
</feature>
<keyword evidence="1" id="KW-0732">Signal</keyword>
<proteinExistence type="predicted"/>
<name>A0A1I1TI00_PSEOC</name>
<feature type="chain" id="PRO_5017230850" evidence="1">
    <location>
        <begin position="27"/>
        <end position="141"/>
    </location>
</feature>
<protein>
    <submittedName>
        <fullName evidence="2">Uncharacterized protein</fullName>
    </submittedName>
</protein>
<evidence type="ECO:0000313" key="2">
    <source>
        <dbReference type="EMBL" id="SFD56033.1"/>
    </source>
</evidence>
<evidence type="ECO:0000256" key="1">
    <source>
        <dbReference type="SAM" id="SignalP"/>
    </source>
</evidence>
<dbReference type="EMBL" id="FOMO01000002">
    <property type="protein sequence ID" value="SFD56033.1"/>
    <property type="molecule type" value="Genomic_DNA"/>
</dbReference>